<feature type="transmembrane region" description="Helical" evidence="7">
    <location>
        <begin position="161"/>
        <end position="186"/>
    </location>
</feature>
<evidence type="ECO:0000313" key="10">
    <source>
        <dbReference type="Proteomes" id="UP000822142"/>
    </source>
</evidence>
<evidence type="ECO:0000256" key="6">
    <source>
        <dbReference type="ARBA" id="ARBA00023136"/>
    </source>
</evidence>
<dbReference type="Proteomes" id="UP000822142">
    <property type="component" value="Unassembled WGS sequence"/>
</dbReference>
<reference evidence="9 10" key="1">
    <citation type="journal article" date="2020" name="Cell Host Microbe">
        <title>Functional and Genomic Variation between Human-Derived Isolates of Lachnospiraceae Reveals Inter- and Intra-Species Diversity.</title>
        <authorList>
            <person name="Sorbara M.T."/>
            <person name="Littmann E.R."/>
            <person name="Fontana E."/>
            <person name="Moody T.U."/>
            <person name="Kohout C.E."/>
            <person name="Gjonbalaj M."/>
            <person name="Eaton V."/>
            <person name="Seok R."/>
            <person name="Leiner I.M."/>
            <person name="Pamer E.G."/>
        </authorList>
    </citation>
    <scope>NUCLEOTIDE SEQUENCE [LARGE SCALE GENOMIC DNA]</scope>
    <source>
        <strain evidence="9 10">MSK.15.26</strain>
    </source>
</reference>
<feature type="transmembrane region" description="Helical" evidence="7">
    <location>
        <begin position="86"/>
        <end position="105"/>
    </location>
</feature>
<dbReference type="InterPro" id="IPR000515">
    <property type="entry name" value="MetI-like"/>
</dbReference>
<dbReference type="PANTHER" id="PTHR30193">
    <property type="entry name" value="ABC TRANSPORTER PERMEASE PROTEIN"/>
    <property type="match status" value="1"/>
</dbReference>
<name>A0ABX2I9S6_BLAHA</name>
<dbReference type="SUPFAM" id="SSF161098">
    <property type="entry name" value="MetI-like"/>
    <property type="match status" value="1"/>
</dbReference>
<feature type="transmembrane region" description="Helical" evidence="7">
    <location>
        <begin position="207"/>
        <end position="230"/>
    </location>
</feature>
<dbReference type="Gene3D" id="1.10.3720.10">
    <property type="entry name" value="MetI-like"/>
    <property type="match status" value="1"/>
</dbReference>
<evidence type="ECO:0000256" key="7">
    <source>
        <dbReference type="RuleBase" id="RU363032"/>
    </source>
</evidence>
<keyword evidence="2 7" id="KW-0813">Transport</keyword>
<sequence length="301" mass="34222">MCVAKKGKSAHTGRRRSEFLWGWLFILPTIIGLIILNIIPIFQTVYQSFFKTGDFGKGNIFIGFENYTKVFGDAEIWQALLNTFKYAIIEVPFSIILALVLAVLLNRKMKGRSVYRTIIFLPMVAAPAAVAMVWRWLFNSDFGLLNNIFHLNVKWVSDPKIAVYSIAVIGVWSILGYNMVLFLSGLQEIPHDYYEAAELDGATGIKSFFHITVPLLSPTIFFVLVTRVIGSLQVFDLIYMVIDKSNPALEKTQSLVYLFYKYAFINKNMGYGATIVVVLLVITMIITAFQMIGQKKWVFYN</sequence>
<keyword evidence="3" id="KW-1003">Cell membrane</keyword>
<evidence type="ECO:0000256" key="1">
    <source>
        <dbReference type="ARBA" id="ARBA00004651"/>
    </source>
</evidence>
<dbReference type="InterPro" id="IPR035906">
    <property type="entry name" value="MetI-like_sf"/>
</dbReference>
<organism evidence="9 10">
    <name type="scientific">Blautia hansenii</name>
    <name type="common">Ruminococcus hansenii</name>
    <dbReference type="NCBI Taxonomy" id="1322"/>
    <lineage>
        <taxon>Bacteria</taxon>
        <taxon>Bacillati</taxon>
        <taxon>Bacillota</taxon>
        <taxon>Clostridia</taxon>
        <taxon>Lachnospirales</taxon>
        <taxon>Lachnospiraceae</taxon>
        <taxon>Blautia</taxon>
    </lineage>
</organism>
<protein>
    <submittedName>
        <fullName evidence="9">Sugar ABC transporter permease</fullName>
    </submittedName>
</protein>
<dbReference type="CDD" id="cd06261">
    <property type="entry name" value="TM_PBP2"/>
    <property type="match status" value="1"/>
</dbReference>
<keyword evidence="10" id="KW-1185">Reference proteome</keyword>
<evidence type="ECO:0000256" key="4">
    <source>
        <dbReference type="ARBA" id="ARBA00022692"/>
    </source>
</evidence>
<evidence type="ECO:0000313" key="9">
    <source>
        <dbReference type="EMBL" id="NSJ86214.1"/>
    </source>
</evidence>
<keyword evidence="4 7" id="KW-0812">Transmembrane</keyword>
<dbReference type="PANTHER" id="PTHR30193:SF37">
    <property type="entry name" value="INNER MEMBRANE ABC TRANSPORTER PERMEASE PROTEIN YCJO"/>
    <property type="match status" value="1"/>
</dbReference>
<feature type="transmembrane region" description="Helical" evidence="7">
    <location>
        <begin position="117"/>
        <end position="137"/>
    </location>
</feature>
<dbReference type="Pfam" id="PF00528">
    <property type="entry name" value="BPD_transp_1"/>
    <property type="match status" value="1"/>
</dbReference>
<proteinExistence type="inferred from homology"/>
<dbReference type="EMBL" id="JAAITA010000009">
    <property type="protein sequence ID" value="NSJ86214.1"/>
    <property type="molecule type" value="Genomic_DNA"/>
</dbReference>
<comment type="similarity">
    <text evidence="7">Belongs to the binding-protein-dependent transport system permease family.</text>
</comment>
<feature type="transmembrane region" description="Helical" evidence="7">
    <location>
        <begin position="269"/>
        <end position="289"/>
    </location>
</feature>
<dbReference type="InterPro" id="IPR051393">
    <property type="entry name" value="ABC_transporter_permease"/>
</dbReference>
<keyword evidence="5 7" id="KW-1133">Transmembrane helix</keyword>
<evidence type="ECO:0000259" key="8">
    <source>
        <dbReference type="PROSITE" id="PS50928"/>
    </source>
</evidence>
<feature type="transmembrane region" description="Helical" evidence="7">
    <location>
        <begin position="20"/>
        <end position="42"/>
    </location>
</feature>
<evidence type="ECO:0000256" key="3">
    <source>
        <dbReference type="ARBA" id="ARBA00022475"/>
    </source>
</evidence>
<feature type="domain" description="ABC transmembrane type-1" evidence="8">
    <location>
        <begin position="80"/>
        <end position="290"/>
    </location>
</feature>
<evidence type="ECO:0000256" key="5">
    <source>
        <dbReference type="ARBA" id="ARBA00022989"/>
    </source>
</evidence>
<keyword evidence="6 7" id="KW-0472">Membrane</keyword>
<dbReference type="RefSeq" id="WP_173749286.1">
    <property type="nucleotide sequence ID" value="NZ_JAAITA010000009.1"/>
</dbReference>
<gene>
    <name evidence="9" type="ORF">G5A70_08530</name>
</gene>
<comment type="caution">
    <text evidence="9">The sequence shown here is derived from an EMBL/GenBank/DDBJ whole genome shotgun (WGS) entry which is preliminary data.</text>
</comment>
<comment type="subcellular location">
    <subcellularLocation>
        <location evidence="1 7">Cell membrane</location>
        <topology evidence="1 7">Multi-pass membrane protein</topology>
    </subcellularLocation>
</comment>
<dbReference type="PROSITE" id="PS50928">
    <property type="entry name" value="ABC_TM1"/>
    <property type="match status" value="1"/>
</dbReference>
<evidence type="ECO:0000256" key="2">
    <source>
        <dbReference type="ARBA" id="ARBA00022448"/>
    </source>
</evidence>
<accession>A0ABX2I9S6</accession>